<comment type="caution">
    <text evidence="2">The sequence shown here is derived from an EMBL/GenBank/DDBJ whole genome shotgun (WGS) entry which is preliminary data.</text>
</comment>
<keyword evidence="3" id="KW-1185">Reference proteome</keyword>
<accession>A0ABP3I572</accession>
<proteinExistence type="predicted"/>
<feature type="compositionally biased region" description="Basic and acidic residues" evidence="1">
    <location>
        <begin position="39"/>
        <end position="61"/>
    </location>
</feature>
<dbReference type="EMBL" id="BAAAEJ010000007">
    <property type="protein sequence ID" value="GAA0389838.1"/>
    <property type="molecule type" value="Genomic_DNA"/>
</dbReference>
<reference evidence="3" key="1">
    <citation type="journal article" date="2019" name="Int. J. Syst. Evol. Microbiol.">
        <title>The Global Catalogue of Microorganisms (GCM) 10K type strain sequencing project: providing services to taxonomists for standard genome sequencing and annotation.</title>
        <authorList>
            <consortium name="The Broad Institute Genomics Platform"/>
            <consortium name="The Broad Institute Genome Sequencing Center for Infectious Disease"/>
            <person name="Wu L."/>
            <person name="Ma J."/>
        </authorList>
    </citation>
    <scope>NUCLEOTIDE SEQUENCE [LARGE SCALE GENOMIC DNA]</scope>
    <source>
        <strain evidence="3">JCM 13476</strain>
    </source>
</reference>
<organism evidence="2 3">
    <name type="scientific">Brevundimonas terrae</name>
    <dbReference type="NCBI Taxonomy" id="363631"/>
    <lineage>
        <taxon>Bacteria</taxon>
        <taxon>Pseudomonadati</taxon>
        <taxon>Pseudomonadota</taxon>
        <taxon>Alphaproteobacteria</taxon>
        <taxon>Caulobacterales</taxon>
        <taxon>Caulobacteraceae</taxon>
        <taxon>Brevundimonas</taxon>
    </lineage>
</organism>
<feature type="region of interest" description="Disordered" evidence="1">
    <location>
        <begin position="1"/>
        <end position="76"/>
    </location>
</feature>
<name>A0ABP3I572_9CAUL</name>
<evidence type="ECO:0000313" key="2">
    <source>
        <dbReference type="EMBL" id="GAA0389838.1"/>
    </source>
</evidence>
<dbReference type="RefSeq" id="WP_167176507.1">
    <property type="nucleotide sequence ID" value="NZ_BAAAEJ010000007.1"/>
</dbReference>
<evidence type="ECO:0000256" key="1">
    <source>
        <dbReference type="SAM" id="MobiDB-lite"/>
    </source>
</evidence>
<sequence>MADRPQDDFDNEPEEVDTNRAVQQGLGVGARELAAIGESGEKGTLETARPDKKPGKKKDNTIESDTGRAASVLDRK</sequence>
<gene>
    <name evidence="2" type="ORF">GCM10009093_15570</name>
</gene>
<protein>
    <submittedName>
        <fullName evidence="2">Uncharacterized protein</fullName>
    </submittedName>
</protein>
<dbReference type="Proteomes" id="UP001500791">
    <property type="component" value="Unassembled WGS sequence"/>
</dbReference>
<evidence type="ECO:0000313" key="3">
    <source>
        <dbReference type="Proteomes" id="UP001500791"/>
    </source>
</evidence>